<evidence type="ECO:0000313" key="4">
    <source>
        <dbReference type="Proteomes" id="UP000295497"/>
    </source>
</evidence>
<dbReference type="AlphaFoldDB" id="A0A3Q8I5P2"/>
<dbReference type="PANTHER" id="PTHR43581">
    <property type="entry name" value="ATP/GTP PHOSPHATASE"/>
    <property type="match status" value="1"/>
</dbReference>
<dbReference type="EMBL" id="CP012672">
    <property type="protein sequence ID" value="AUX30534.1"/>
    <property type="molecule type" value="Genomic_DNA"/>
</dbReference>
<dbReference type="EMBL" id="MH908891">
    <property type="protein sequence ID" value="AYM53015.1"/>
    <property type="molecule type" value="Genomic_DNA"/>
</dbReference>
<dbReference type="InterPro" id="IPR003959">
    <property type="entry name" value="ATPase_AAA_core"/>
</dbReference>
<dbReference type="GO" id="GO:0005524">
    <property type="term" value="F:ATP binding"/>
    <property type="evidence" value="ECO:0007669"/>
    <property type="project" value="InterPro"/>
</dbReference>
<feature type="domain" description="ATPase AAA-type core" evidence="1">
    <location>
        <begin position="168"/>
        <end position="295"/>
    </location>
</feature>
<evidence type="ECO:0000313" key="3">
    <source>
        <dbReference type="EMBL" id="AYM53015.1"/>
    </source>
</evidence>
<evidence type="ECO:0000259" key="1">
    <source>
        <dbReference type="Pfam" id="PF13304"/>
    </source>
</evidence>
<accession>A0A3Q8I5P2</accession>
<dbReference type="RefSeq" id="WP_129574504.1">
    <property type="nucleotide sequence ID" value="NZ_CP012672.1"/>
</dbReference>
<gene>
    <name evidence="2" type="ORF">SOCE836_026430</name>
</gene>
<name>A0A3Q8I5P2_SORCE</name>
<dbReference type="InterPro" id="IPR051396">
    <property type="entry name" value="Bact_Antivir_Def_Nuclease"/>
</dbReference>
<dbReference type="SUPFAM" id="SSF52540">
    <property type="entry name" value="P-loop containing nucleoside triphosphate hydrolases"/>
    <property type="match status" value="1"/>
</dbReference>
<dbReference type="Gene3D" id="3.40.50.300">
    <property type="entry name" value="P-loop containing nucleotide triphosphate hydrolases"/>
    <property type="match status" value="2"/>
</dbReference>
<reference evidence="2 4" key="1">
    <citation type="submission" date="2015-09" db="EMBL/GenBank/DDBJ databases">
        <title>Sorangium comparison.</title>
        <authorList>
            <person name="Zaburannyi N."/>
            <person name="Bunk B."/>
            <person name="Overmann J."/>
            <person name="Mueller R."/>
        </authorList>
    </citation>
    <scope>NUCLEOTIDE SEQUENCE [LARGE SCALE GENOMIC DNA]</scope>
    <source>
        <strain evidence="2 4">So ce836</strain>
    </source>
</reference>
<organism evidence="3">
    <name type="scientific">Sorangium cellulosum</name>
    <name type="common">Polyangium cellulosum</name>
    <dbReference type="NCBI Taxonomy" id="56"/>
    <lineage>
        <taxon>Bacteria</taxon>
        <taxon>Pseudomonadati</taxon>
        <taxon>Myxococcota</taxon>
        <taxon>Polyangia</taxon>
        <taxon>Polyangiales</taxon>
        <taxon>Polyangiaceae</taxon>
        <taxon>Sorangium</taxon>
    </lineage>
</organism>
<dbReference type="Pfam" id="PF13304">
    <property type="entry name" value="AAA_21"/>
    <property type="match status" value="1"/>
</dbReference>
<proteinExistence type="predicted"/>
<protein>
    <recommendedName>
        <fullName evidence="1">ATPase AAA-type core domain-containing protein</fullName>
    </recommendedName>
</protein>
<dbReference type="InterPro" id="IPR027417">
    <property type="entry name" value="P-loop_NTPase"/>
</dbReference>
<dbReference type="Proteomes" id="UP000295497">
    <property type="component" value="Chromosome"/>
</dbReference>
<evidence type="ECO:0000313" key="2">
    <source>
        <dbReference type="EMBL" id="AUX30534.1"/>
    </source>
</evidence>
<reference evidence="3" key="2">
    <citation type="journal article" date="2018" name="J. Ind. Microbiol. Biotechnol.">
        <title>Genome mining reveals uncommon alkylpyrones as type III PKS products from myxobacteria.</title>
        <authorList>
            <person name="Hug J.J."/>
            <person name="Panter F."/>
            <person name="Krug D."/>
            <person name="Muller R."/>
        </authorList>
    </citation>
    <scope>NUCLEOTIDE SEQUENCE</scope>
    <source>
        <strain evidence="3">So ce836</strain>
    </source>
</reference>
<dbReference type="PANTHER" id="PTHR43581:SF4">
    <property type="entry name" value="ATP_GTP PHOSPHATASE"/>
    <property type="match status" value="1"/>
</dbReference>
<sequence length="401" mass="45129">MAYITRIHVEQCRNVRQLDIDLSVPLPADDAGGPASARRPKFRHLILTGPNGSGKSGVLEAIRNDVSAGLVPPQGQQLSLPLIGSAPNELTWSCDADELGKMFQRGDIIAVYLAATRRLQRHEVPGPRRMRWKPADLRPEQHVANKFLQFLVNKRTDMAYAAEEGDHETASRISRWFESFERRLRQLMEDEGLTIEFDRRAYSFHFRKSDGYVFGFNTLADGHAAVLALLAELLIRVDAAQQSRNDFTLEPDGIVIVDEIETHLHLSLQEQILPFLTDLFPRFQFLVATHSPAVIASIPNAVVYDLKKREQALSDGFRGVRYGALMTEHFGISSEIDLDSTEKLLRLRELARRSPRTPEEERVFVDLAALLSARSPTLAVEVWMAKEQLGTRGLSAAEQTR</sequence>
<dbReference type="GO" id="GO:0016887">
    <property type="term" value="F:ATP hydrolysis activity"/>
    <property type="evidence" value="ECO:0007669"/>
    <property type="project" value="InterPro"/>
</dbReference>